<dbReference type="AlphaFoldDB" id="D7KNG2"/>
<dbReference type="Proteomes" id="UP000008694">
    <property type="component" value="Unassembled WGS sequence"/>
</dbReference>
<reference evidence="3" key="1">
    <citation type="journal article" date="2011" name="Nat. Genet.">
        <title>The Arabidopsis lyrata genome sequence and the basis of rapid genome size change.</title>
        <authorList>
            <person name="Hu T.T."/>
            <person name="Pattyn P."/>
            <person name="Bakker E.G."/>
            <person name="Cao J."/>
            <person name="Cheng J.-F."/>
            <person name="Clark R.M."/>
            <person name="Fahlgren N."/>
            <person name="Fawcett J.A."/>
            <person name="Grimwood J."/>
            <person name="Gundlach H."/>
            <person name="Haberer G."/>
            <person name="Hollister J.D."/>
            <person name="Ossowski S."/>
            <person name="Ottilar R.P."/>
            <person name="Salamov A.A."/>
            <person name="Schneeberger K."/>
            <person name="Spannagl M."/>
            <person name="Wang X."/>
            <person name="Yang L."/>
            <person name="Nasrallah M.E."/>
            <person name="Bergelson J."/>
            <person name="Carrington J.C."/>
            <person name="Gaut B.S."/>
            <person name="Schmutz J."/>
            <person name="Mayer K.F.X."/>
            <person name="Van de Peer Y."/>
            <person name="Grigoriev I.V."/>
            <person name="Nordborg M."/>
            <person name="Weigel D."/>
            <person name="Guo Y.-L."/>
        </authorList>
    </citation>
    <scope>NUCLEOTIDE SEQUENCE [LARGE SCALE GENOMIC DNA]</scope>
    <source>
        <strain evidence="3">cv. MN47</strain>
    </source>
</reference>
<sequence length="251" mass="29200">MGVFPGFGSWINQNTQQLPSIKAESERYENVKFKSKSETNTHEERDEMKHQLKLWRDAEQKEQWNDDPPKVKVERRNDLEWGMSTIEMQFTLGLPPQAAYDVLTNPDNQPYSRIIKGRQLLENISRKVVSPDTGKGQLVDTEKAVAWNFLWLSGTIPIIANFIENRQFLTPLYVDSELFCKHEKPRSTEEYEKCSRGQGRIGSKVTLDQMFKPSFLFNLPPISWYVRRITIKTMKTLIEDLQITSAVMRGI</sequence>
<keyword evidence="3" id="KW-1185">Reference proteome</keyword>
<evidence type="ECO:0000313" key="3">
    <source>
        <dbReference type="Proteomes" id="UP000008694"/>
    </source>
</evidence>
<protein>
    <recommendedName>
        <fullName evidence="1">DUF220 domain-containing protein</fullName>
    </recommendedName>
</protein>
<dbReference type="HOGENOM" id="CLU_041491_1_0_1"/>
<dbReference type="PANTHER" id="PTHR31385:SF4">
    <property type="entry name" value="F28C11.15-RELATED"/>
    <property type="match status" value="1"/>
</dbReference>
<accession>D7KNG2</accession>
<dbReference type="Pfam" id="PF02713">
    <property type="entry name" value="DUF220"/>
    <property type="match status" value="1"/>
</dbReference>
<dbReference type="EMBL" id="GL348713">
    <property type="protein sequence ID" value="EFH69545.1"/>
    <property type="molecule type" value="Genomic_DNA"/>
</dbReference>
<dbReference type="PANTHER" id="PTHR31385">
    <property type="entry name" value="PUTATIVE (DUF220)-RELATED"/>
    <property type="match status" value="1"/>
</dbReference>
<dbReference type="eggNOG" id="ENOG502QUTS">
    <property type="taxonomic scope" value="Eukaryota"/>
</dbReference>
<feature type="domain" description="DUF220" evidence="1">
    <location>
        <begin position="169"/>
        <end position="204"/>
    </location>
</feature>
<dbReference type="InterPro" id="IPR003863">
    <property type="entry name" value="DUF220"/>
</dbReference>
<evidence type="ECO:0000313" key="2">
    <source>
        <dbReference type="EMBL" id="EFH69545.1"/>
    </source>
</evidence>
<organism evidence="3">
    <name type="scientific">Arabidopsis lyrata subsp. lyrata</name>
    <name type="common">Lyre-leaved rock-cress</name>
    <dbReference type="NCBI Taxonomy" id="81972"/>
    <lineage>
        <taxon>Eukaryota</taxon>
        <taxon>Viridiplantae</taxon>
        <taxon>Streptophyta</taxon>
        <taxon>Embryophyta</taxon>
        <taxon>Tracheophyta</taxon>
        <taxon>Spermatophyta</taxon>
        <taxon>Magnoliopsida</taxon>
        <taxon>eudicotyledons</taxon>
        <taxon>Gunneridae</taxon>
        <taxon>Pentapetalae</taxon>
        <taxon>rosids</taxon>
        <taxon>malvids</taxon>
        <taxon>Brassicales</taxon>
        <taxon>Brassicaceae</taxon>
        <taxon>Camelineae</taxon>
        <taxon>Arabidopsis</taxon>
    </lineage>
</organism>
<feature type="non-terminal residue" evidence="2">
    <location>
        <position position="251"/>
    </location>
</feature>
<dbReference type="Gramene" id="fgenesh2_kg.1__2567__AT1G23510.1">
    <property type="protein sequence ID" value="fgenesh2_kg.1__2567__AT1G23510.1"/>
    <property type="gene ID" value="fgenesh2_kg.1__2567__AT1G23510.1"/>
</dbReference>
<proteinExistence type="predicted"/>
<gene>
    <name evidence="2" type="ORF">ARALYDRAFT_472613</name>
</gene>
<name>D7KNG2_ARALL</name>
<dbReference type="STRING" id="81972.D7KNG2"/>
<evidence type="ECO:0000259" key="1">
    <source>
        <dbReference type="Pfam" id="PF02713"/>
    </source>
</evidence>